<dbReference type="Gene3D" id="1.20.1420.20">
    <property type="entry name" value="M75 peptidase, HXXE motif"/>
    <property type="match status" value="1"/>
</dbReference>
<dbReference type="CDD" id="cd14656">
    <property type="entry name" value="Imelysin-like_EfeO"/>
    <property type="match status" value="1"/>
</dbReference>
<evidence type="ECO:0000259" key="7">
    <source>
        <dbReference type="Pfam" id="PF13473"/>
    </source>
</evidence>
<dbReference type="EMBL" id="LR134479">
    <property type="protein sequence ID" value="VEI22628.1"/>
    <property type="molecule type" value="Genomic_DNA"/>
</dbReference>
<evidence type="ECO:0000259" key="6">
    <source>
        <dbReference type="Pfam" id="PF09375"/>
    </source>
</evidence>
<feature type="signal peptide" evidence="5">
    <location>
        <begin position="1"/>
        <end position="18"/>
    </location>
</feature>
<dbReference type="InterPro" id="IPR038352">
    <property type="entry name" value="Imelysin_sf"/>
</dbReference>
<comment type="similarity">
    <text evidence="2">Belongs to the EfeM/EfeO family.</text>
</comment>
<evidence type="ECO:0000256" key="1">
    <source>
        <dbReference type="ARBA" id="ARBA00004418"/>
    </source>
</evidence>
<feature type="domain" description="EfeO-type cupredoxin-like" evidence="7">
    <location>
        <begin position="36"/>
        <end position="129"/>
    </location>
</feature>
<organism evidence="8 9">
    <name type="scientific">Rothia aeria</name>
    <dbReference type="NCBI Taxonomy" id="172042"/>
    <lineage>
        <taxon>Bacteria</taxon>
        <taxon>Bacillati</taxon>
        <taxon>Actinomycetota</taxon>
        <taxon>Actinomycetes</taxon>
        <taxon>Micrococcales</taxon>
        <taxon>Micrococcaceae</taxon>
        <taxon>Rothia</taxon>
    </lineage>
</organism>
<gene>
    <name evidence="8" type="ORF">NCTC10207_00709</name>
</gene>
<feature type="region of interest" description="Disordered" evidence="4">
    <location>
        <begin position="410"/>
        <end position="483"/>
    </location>
</feature>
<dbReference type="PROSITE" id="PS51257">
    <property type="entry name" value="PROKAR_LIPOPROTEIN"/>
    <property type="match status" value="1"/>
</dbReference>
<reference evidence="8 9" key="1">
    <citation type="submission" date="2018-12" db="EMBL/GenBank/DDBJ databases">
        <authorList>
            <consortium name="Pathogen Informatics"/>
        </authorList>
    </citation>
    <scope>NUCLEOTIDE SEQUENCE [LARGE SCALE GENOMIC DNA]</scope>
    <source>
        <strain evidence="8 9">NCTC10207</strain>
    </source>
</reference>
<dbReference type="Proteomes" id="UP000282386">
    <property type="component" value="Chromosome"/>
</dbReference>
<name>A0A7Z9A248_9MICC</name>
<evidence type="ECO:0000256" key="5">
    <source>
        <dbReference type="SAM" id="SignalP"/>
    </source>
</evidence>
<keyword evidence="8" id="KW-0449">Lipoprotein</keyword>
<sequence>MRKSLVSAGALLSVSAILLTGCTDNPKNNASSSNSSGGTSNDGNISVTSTDTACKLSATETKAGKVTFKVKNEGTKVTEFYVLGSDGLRIISEVENIGPNLTRELVVDLPEGSYKTACKPGMVGDGIQGDFKVTKNENAKPVAEDIQKLRDTASTQYASYVKDQVESLQTKTEEFAKLYAEGKTEEAKAKYALARLHYERIEPVAEKYGTSLDQNLDAREADLQEGKISEWSGWHKIEKDLWQPKADKNDGKEYTPLTQDERKKVADQLVKDTKELYDHVHSEKFAQELKVDDITNGAKELLDEIVHTKTTGEEENWSHTDLYDFQGNIDGAKVAYENVRPILEKKNGKLSKNIESKFAAVQTLLDKHKSGDDFKSYKELSEAEVRELSDAVGALAEPLSELTAAVVDETGNDTSTEKESAGASASASASAGASNSAGASGSASAGASGSASATGSSGASAGSSASAGSTSDDSSASAAGSAQ</sequence>
<keyword evidence="3 5" id="KW-0732">Signal</keyword>
<dbReference type="GO" id="GO:0042597">
    <property type="term" value="C:periplasmic space"/>
    <property type="evidence" value="ECO:0007669"/>
    <property type="project" value="UniProtKB-SubCell"/>
</dbReference>
<evidence type="ECO:0000313" key="9">
    <source>
        <dbReference type="Proteomes" id="UP000282386"/>
    </source>
</evidence>
<dbReference type="Pfam" id="PF13473">
    <property type="entry name" value="Cupredoxin_1"/>
    <property type="match status" value="1"/>
</dbReference>
<feature type="domain" description="Imelysin-like" evidence="6">
    <location>
        <begin position="154"/>
        <end position="401"/>
    </location>
</feature>
<dbReference type="InterPro" id="IPR050894">
    <property type="entry name" value="EfeM/EfeO_iron_uptake"/>
</dbReference>
<dbReference type="InterPro" id="IPR018976">
    <property type="entry name" value="Imelysin-like"/>
</dbReference>
<dbReference type="RefSeq" id="WP_037288967.1">
    <property type="nucleotide sequence ID" value="NZ_CAUSIA010000039.1"/>
</dbReference>
<dbReference type="AlphaFoldDB" id="A0A7Z9A248"/>
<evidence type="ECO:0000256" key="3">
    <source>
        <dbReference type="ARBA" id="ARBA00022729"/>
    </source>
</evidence>
<dbReference type="PANTHER" id="PTHR39192">
    <property type="entry name" value="IRON UPTAKE SYSTEM COMPONENT EFEO"/>
    <property type="match status" value="1"/>
</dbReference>
<dbReference type="InterPro" id="IPR053377">
    <property type="entry name" value="Iron_uptake_EfeM/EfeO"/>
</dbReference>
<feature type="chain" id="PRO_5039101072" evidence="5">
    <location>
        <begin position="19"/>
        <end position="483"/>
    </location>
</feature>
<dbReference type="NCBIfam" id="NF041757">
    <property type="entry name" value="EfeO"/>
    <property type="match status" value="1"/>
</dbReference>
<dbReference type="InterPro" id="IPR034981">
    <property type="entry name" value="Imelysin-like_EfeO/Algp7"/>
</dbReference>
<evidence type="ECO:0000256" key="2">
    <source>
        <dbReference type="ARBA" id="ARBA00005989"/>
    </source>
</evidence>
<feature type="compositionally biased region" description="Low complexity" evidence="4">
    <location>
        <begin position="421"/>
        <end position="483"/>
    </location>
</feature>
<dbReference type="Pfam" id="PF09375">
    <property type="entry name" value="Peptidase_M75"/>
    <property type="match status" value="1"/>
</dbReference>
<comment type="subcellular location">
    <subcellularLocation>
        <location evidence="1">Periplasm</location>
    </subcellularLocation>
</comment>
<accession>A0A7Z9A248</accession>
<evidence type="ECO:0000256" key="4">
    <source>
        <dbReference type="SAM" id="MobiDB-lite"/>
    </source>
</evidence>
<evidence type="ECO:0000313" key="8">
    <source>
        <dbReference type="EMBL" id="VEI22628.1"/>
    </source>
</evidence>
<dbReference type="InterPro" id="IPR028096">
    <property type="entry name" value="EfeO_Cupredoxin"/>
</dbReference>
<protein>
    <submittedName>
        <fullName evidence="8">Efem/EfeO family lipoprotein NMB0035</fullName>
    </submittedName>
</protein>
<proteinExistence type="inferred from homology"/>
<dbReference type="PANTHER" id="PTHR39192:SF1">
    <property type="entry name" value="IRON UPTAKE SYSTEM COMPONENT EFEO"/>
    <property type="match status" value="1"/>
</dbReference>